<keyword evidence="3" id="KW-0808">Transferase</keyword>
<dbReference type="GO" id="GO:0003677">
    <property type="term" value="F:DNA binding"/>
    <property type="evidence" value="ECO:0007669"/>
    <property type="project" value="InterPro"/>
</dbReference>
<dbReference type="AlphaFoldDB" id="A0A840C139"/>
<dbReference type="Pfam" id="PF01555">
    <property type="entry name" value="N6_N4_Mtase"/>
    <property type="match status" value="1"/>
</dbReference>
<feature type="domain" description="DNA methylase N-4/N-6" evidence="5">
    <location>
        <begin position="508"/>
        <end position="856"/>
    </location>
</feature>
<dbReference type="GO" id="GO:0032259">
    <property type="term" value="P:methylation"/>
    <property type="evidence" value="ECO:0007669"/>
    <property type="project" value="UniProtKB-KW"/>
</dbReference>
<accession>A0A840C139</accession>
<name>A0A840C139_9HYPH</name>
<organism evidence="6 7">
    <name type="scientific">Chelatococcus caeni</name>
    <dbReference type="NCBI Taxonomy" id="1348468"/>
    <lineage>
        <taxon>Bacteria</taxon>
        <taxon>Pseudomonadati</taxon>
        <taxon>Pseudomonadota</taxon>
        <taxon>Alphaproteobacteria</taxon>
        <taxon>Hyphomicrobiales</taxon>
        <taxon>Chelatococcaceae</taxon>
        <taxon>Chelatococcus</taxon>
    </lineage>
</organism>
<dbReference type="PRINTS" id="PR00508">
    <property type="entry name" value="S21N4MTFRASE"/>
</dbReference>
<evidence type="ECO:0000256" key="2">
    <source>
        <dbReference type="ARBA" id="ARBA00022603"/>
    </source>
</evidence>
<dbReference type="InterPro" id="IPR027417">
    <property type="entry name" value="P-loop_NTPase"/>
</dbReference>
<evidence type="ECO:0000259" key="5">
    <source>
        <dbReference type="Pfam" id="PF01555"/>
    </source>
</evidence>
<evidence type="ECO:0000256" key="1">
    <source>
        <dbReference type="ARBA" id="ARBA00011900"/>
    </source>
</evidence>
<dbReference type="EC" id="2.1.1.72" evidence="1"/>
<dbReference type="SUPFAM" id="SSF52540">
    <property type="entry name" value="P-loop containing nucleoside triphosphate hydrolases"/>
    <property type="match status" value="2"/>
</dbReference>
<comment type="catalytic activity">
    <reaction evidence="4">
        <text>a 2'-deoxyadenosine in DNA + S-adenosyl-L-methionine = an N(6)-methyl-2'-deoxyadenosine in DNA + S-adenosyl-L-homocysteine + H(+)</text>
        <dbReference type="Rhea" id="RHEA:15197"/>
        <dbReference type="Rhea" id="RHEA-COMP:12418"/>
        <dbReference type="Rhea" id="RHEA-COMP:12419"/>
        <dbReference type="ChEBI" id="CHEBI:15378"/>
        <dbReference type="ChEBI" id="CHEBI:57856"/>
        <dbReference type="ChEBI" id="CHEBI:59789"/>
        <dbReference type="ChEBI" id="CHEBI:90615"/>
        <dbReference type="ChEBI" id="CHEBI:90616"/>
        <dbReference type="EC" id="2.1.1.72"/>
    </reaction>
</comment>
<reference evidence="6 7" key="1">
    <citation type="submission" date="2020-08" db="EMBL/GenBank/DDBJ databases">
        <title>Genomic Encyclopedia of Type Strains, Phase IV (KMG-IV): sequencing the most valuable type-strain genomes for metagenomic binning, comparative biology and taxonomic classification.</title>
        <authorList>
            <person name="Goeker M."/>
        </authorList>
    </citation>
    <scope>NUCLEOTIDE SEQUENCE [LARGE SCALE GENOMIC DNA]</scope>
    <source>
        <strain evidence="6 7">DSM 103737</strain>
    </source>
</reference>
<evidence type="ECO:0000313" key="7">
    <source>
        <dbReference type="Proteomes" id="UP000577362"/>
    </source>
</evidence>
<protein>
    <recommendedName>
        <fullName evidence="1">site-specific DNA-methyltransferase (adenine-specific)</fullName>
        <ecNumber evidence="1">2.1.1.72</ecNumber>
    </recommendedName>
</protein>
<dbReference type="GO" id="GO:0008170">
    <property type="term" value="F:N-methyltransferase activity"/>
    <property type="evidence" value="ECO:0007669"/>
    <property type="project" value="InterPro"/>
</dbReference>
<evidence type="ECO:0000256" key="3">
    <source>
        <dbReference type="ARBA" id="ARBA00022679"/>
    </source>
</evidence>
<dbReference type="RefSeq" id="WP_183316715.1">
    <property type="nucleotide sequence ID" value="NZ_JACIEN010000002.1"/>
</dbReference>
<dbReference type="SUPFAM" id="SSF53335">
    <property type="entry name" value="S-adenosyl-L-methionine-dependent methyltransferases"/>
    <property type="match status" value="1"/>
</dbReference>
<keyword evidence="7" id="KW-1185">Reference proteome</keyword>
<comment type="caution">
    <text evidence="6">The sequence shown here is derived from an EMBL/GenBank/DDBJ whole genome shotgun (WGS) entry which is preliminary data.</text>
</comment>
<dbReference type="InterPro" id="IPR002941">
    <property type="entry name" value="DNA_methylase_N4/N6"/>
</dbReference>
<dbReference type="Proteomes" id="UP000577362">
    <property type="component" value="Unassembled WGS sequence"/>
</dbReference>
<sequence>MSDPYRQFLEGKIKVAPVRGFEVDPAEVNPDLKDFVRAIVPVLAHGGRRALFSRFGMHKTSAQIELARLAMKNTGVVPLIGVPLGVRHEFFEEAETRFRGDCAVKMRFIRSMDEVDEHSINLTNYETLREGKIDPSAFGFVSLDEAAVLRGFGSTKTFRQLMAQFAGDDRKAGVRTEGVKYRFVATATPDPNEYIELLAYAAFLDIMDVGQAKTRFFRRDSEKADRLTLHPHKEREFWLWVASWALFLQRPSDIGFSDDGYELPHLDIRWHEVASDHAAAGEERDGQMRLLRDAARGVQEAAREKRDSLPARMAKLAEIRAEDPQAHRIIWHDLEDERRSIERAIPTVRSIYGSQPTEVNEQTALDFKHGRFAELATKPSMSGAGCNFQFHCHWAVFLGIGPKFHDFIQALHRLVRYGQPSPVVRIDLIYTEAEREQRRNLEAKWRRHEDQAERMSAIIREYGLGRAALTEVLSRSIGVEREVVEGDGYRLVHNDCVDETRRMEADSVDLIVTSIPFSTQYEYTPSYNDFGHTDSDEHFFEQMDFLTPELLRVLKPGRNAVIHVKDRIVPGGINGFGFQTVSPFSDLTVAHFRRHGFAFLARKTIATDVVRENSQTYRLGWSEQCKDGTRMGAGMPEYLLIFRKPPTDRGNGYADEPVVKDKPLVYVAGSDGPTEPFQRDKRPVPGTGYSRGRWQLDAHGYMPSDGNRFLLPAELQDLVRVGRANPDDKKPIFRGWKRYCEEHAYDFGTHVAFAEELDRYNLLPPDFMLIPPHSRHPDVWTDVTRMRTLNTIQAAAGREKHLCPLQFDIVDRVIVQMSMQGETVLDPFGGLMTVPYCAIRLGRRAIGIELDRKYFRDGVSHVEAAAERMAVPTLFDLLEITAEQAA</sequence>
<gene>
    <name evidence="6" type="ORF">GGR16_002387</name>
</gene>
<evidence type="ECO:0000313" key="6">
    <source>
        <dbReference type="EMBL" id="MBB4017358.1"/>
    </source>
</evidence>
<keyword evidence="2 6" id="KW-0489">Methyltransferase</keyword>
<dbReference type="InterPro" id="IPR029063">
    <property type="entry name" value="SAM-dependent_MTases_sf"/>
</dbReference>
<dbReference type="InterPro" id="IPR001091">
    <property type="entry name" value="RM_Methyltransferase"/>
</dbReference>
<dbReference type="Gene3D" id="3.40.50.10810">
    <property type="entry name" value="Tandem AAA-ATPase domain"/>
    <property type="match status" value="1"/>
</dbReference>
<dbReference type="EMBL" id="JACIEN010000002">
    <property type="protein sequence ID" value="MBB4017358.1"/>
    <property type="molecule type" value="Genomic_DNA"/>
</dbReference>
<dbReference type="Gene3D" id="3.40.50.150">
    <property type="entry name" value="Vaccinia Virus protein VP39"/>
    <property type="match status" value="2"/>
</dbReference>
<dbReference type="InterPro" id="IPR038718">
    <property type="entry name" value="SNF2-like_sf"/>
</dbReference>
<dbReference type="Gene3D" id="3.40.50.300">
    <property type="entry name" value="P-loop containing nucleotide triphosphate hydrolases"/>
    <property type="match status" value="1"/>
</dbReference>
<proteinExistence type="predicted"/>
<evidence type="ECO:0000256" key="4">
    <source>
        <dbReference type="ARBA" id="ARBA00047942"/>
    </source>
</evidence>
<dbReference type="GO" id="GO:0009007">
    <property type="term" value="F:site-specific DNA-methyltransferase (adenine-specific) activity"/>
    <property type="evidence" value="ECO:0007669"/>
    <property type="project" value="UniProtKB-EC"/>
</dbReference>